<dbReference type="PANTHER" id="PTHR46797">
    <property type="entry name" value="HTH-TYPE TRANSCRIPTIONAL REGULATOR"/>
    <property type="match status" value="1"/>
</dbReference>
<gene>
    <name evidence="3" type="ORF">E5L68_015645</name>
</gene>
<comment type="caution">
    <text evidence="3">The sequence shown here is derived from an EMBL/GenBank/DDBJ whole genome shotgun (WGS) entry which is preliminary data.</text>
</comment>
<protein>
    <submittedName>
        <fullName evidence="3">Helix-turn-helix domain-containing protein</fullName>
    </submittedName>
</protein>
<name>A0ABW9JME2_9SPHI</name>
<evidence type="ECO:0000259" key="2">
    <source>
        <dbReference type="PROSITE" id="PS50943"/>
    </source>
</evidence>
<dbReference type="InterPro" id="IPR050807">
    <property type="entry name" value="TransReg_Diox_bact_type"/>
</dbReference>
<dbReference type="Proteomes" id="UP001517367">
    <property type="component" value="Unassembled WGS sequence"/>
</dbReference>
<dbReference type="EMBL" id="SRMP02000034">
    <property type="protein sequence ID" value="MFN0292829.1"/>
    <property type="molecule type" value="Genomic_DNA"/>
</dbReference>
<dbReference type="RefSeq" id="WP_138728589.1">
    <property type="nucleotide sequence ID" value="NZ_SRMP02000034.1"/>
</dbReference>
<accession>A0ABW9JME2</accession>
<reference evidence="3 4" key="1">
    <citation type="submission" date="2024-12" db="EMBL/GenBank/DDBJ databases">
        <authorList>
            <person name="Hu S."/>
        </authorList>
    </citation>
    <scope>NUCLEOTIDE SEQUENCE [LARGE SCALE GENOMIC DNA]</scope>
    <source>
        <strain evidence="3 4">P-25</strain>
    </source>
</reference>
<feature type="domain" description="HTH cro/C1-type" evidence="2">
    <location>
        <begin position="15"/>
        <end position="69"/>
    </location>
</feature>
<evidence type="ECO:0000256" key="1">
    <source>
        <dbReference type="ARBA" id="ARBA00023125"/>
    </source>
</evidence>
<dbReference type="PROSITE" id="PS50943">
    <property type="entry name" value="HTH_CROC1"/>
    <property type="match status" value="1"/>
</dbReference>
<dbReference type="Gene3D" id="1.10.260.40">
    <property type="entry name" value="lambda repressor-like DNA-binding domains"/>
    <property type="match status" value="1"/>
</dbReference>
<proteinExistence type="predicted"/>
<dbReference type="InterPro" id="IPR001387">
    <property type="entry name" value="Cro/C1-type_HTH"/>
</dbReference>
<dbReference type="SUPFAM" id="SSF47413">
    <property type="entry name" value="lambda repressor-like DNA-binding domains"/>
    <property type="match status" value="1"/>
</dbReference>
<dbReference type="PANTHER" id="PTHR46797:SF1">
    <property type="entry name" value="METHYLPHOSPHONATE SYNTHASE"/>
    <property type="match status" value="1"/>
</dbReference>
<evidence type="ECO:0000313" key="3">
    <source>
        <dbReference type="EMBL" id="MFN0292829.1"/>
    </source>
</evidence>
<dbReference type="SMART" id="SM00530">
    <property type="entry name" value="HTH_XRE"/>
    <property type="match status" value="1"/>
</dbReference>
<keyword evidence="1" id="KW-0238">DNA-binding</keyword>
<keyword evidence="4" id="KW-1185">Reference proteome</keyword>
<sequence length="112" mass="12806">MDFKSTLSKFLGNKIRERRVKIGLNQEELSEKISLTRTSISNIEAGRQLPPIDVLYNICNTLGTEIHFFLPTFKEVNSLISEENTTLDKLKTKHLSEGSIKTVQDILSKKKR</sequence>
<dbReference type="InterPro" id="IPR010982">
    <property type="entry name" value="Lambda_DNA-bd_dom_sf"/>
</dbReference>
<dbReference type="CDD" id="cd00093">
    <property type="entry name" value="HTH_XRE"/>
    <property type="match status" value="1"/>
</dbReference>
<dbReference type="Pfam" id="PF01381">
    <property type="entry name" value="HTH_3"/>
    <property type="match status" value="1"/>
</dbReference>
<organism evidence="3 4">
    <name type="scientific">Pedobacter helvus</name>
    <dbReference type="NCBI Taxonomy" id="2563444"/>
    <lineage>
        <taxon>Bacteria</taxon>
        <taxon>Pseudomonadati</taxon>
        <taxon>Bacteroidota</taxon>
        <taxon>Sphingobacteriia</taxon>
        <taxon>Sphingobacteriales</taxon>
        <taxon>Sphingobacteriaceae</taxon>
        <taxon>Pedobacter</taxon>
    </lineage>
</organism>
<evidence type="ECO:0000313" key="4">
    <source>
        <dbReference type="Proteomes" id="UP001517367"/>
    </source>
</evidence>